<gene>
    <name evidence="1" type="ORF">HPB47_000500</name>
</gene>
<sequence>MYDETVRSDVRSGNTTVGGEGFQRSPVLRKPSPPKVIPAVRTSDRTVSSCMCFALNGRHEKEREPVHRSRTVNQLAAVGGSSVGNNTRGVLEQLMTQKVAVEFSWLGQREKMKSKDLEYPDVIYSYGTLLVKLGWDYFDSFYYCFITLTTIGFGNYMALQKEGALKQKPEYVAFSLVFILFGLSVVSAAMNLLVLRFLTIVVSC</sequence>
<organism evidence="1 2">
    <name type="scientific">Ixodes persulcatus</name>
    <name type="common">Taiga tick</name>
    <dbReference type="NCBI Taxonomy" id="34615"/>
    <lineage>
        <taxon>Eukaryota</taxon>
        <taxon>Metazoa</taxon>
        <taxon>Ecdysozoa</taxon>
        <taxon>Arthropoda</taxon>
        <taxon>Chelicerata</taxon>
        <taxon>Arachnida</taxon>
        <taxon>Acari</taxon>
        <taxon>Parasitiformes</taxon>
        <taxon>Ixodida</taxon>
        <taxon>Ixodoidea</taxon>
        <taxon>Ixodidae</taxon>
        <taxon>Ixodinae</taxon>
        <taxon>Ixodes</taxon>
    </lineage>
</organism>
<keyword evidence="2" id="KW-1185">Reference proteome</keyword>
<name>A0AC60PTG6_IXOPE</name>
<protein>
    <submittedName>
        <fullName evidence="1">Uncharacterized protein</fullName>
    </submittedName>
</protein>
<reference evidence="1 2" key="1">
    <citation type="journal article" date="2020" name="Cell">
        <title>Large-Scale Comparative Analyses of Tick Genomes Elucidate Their Genetic Diversity and Vector Capacities.</title>
        <authorList>
            <consortium name="Tick Genome and Microbiome Consortium (TIGMIC)"/>
            <person name="Jia N."/>
            <person name="Wang J."/>
            <person name="Shi W."/>
            <person name="Du L."/>
            <person name="Sun Y."/>
            <person name="Zhan W."/>
            <person name="Jiang J.F."/>
            <person name="Wang Q."/>
            <person name="Zhang B."/>
            <person name="Ji P."/>
            <person name="Bell-Sakyi L."/>
            <person name="Cui X.M."/>
            <person name="Yuan T.T."/>
            <person name="Jiang B.G."/>
            <person name="Yang W.F."/>
            <person name="Lam T.T."/>
            <person name="Chang Q.C."/>
            <person name="Ding S.J."/>
            <person name="Wang X.J."/>
            <person name="Zhu J.G."/>
            <person name="Ruan X.D."/>
            <person name="Zhao L."/>
            <person name="Wei J.T."/>
            <person name="Ye R.Z."/>
            <person name="Que T.C."/>
            <person name="Du C.H."/>
            <person name="Zhou Y.H."/>
            <person name="Cheng J.X."/>
            <person name="Dai P.F."/>
            <person name="Guo W.B."/>
            <person name="Han X.H."/>
            <person name="Huang E.J."/>
            <person name="Li L.F."/>
            <person name="Wei W."/>
            <person name="Gao Y.C."/>
            <person name="Liu J.Z."/>
            <person name="Shao H.Z."/>
            <person name="Wang X."/>
            <person name="Wang C.C."/>
            <person name="Yang T.C."/>
            <person name="Huo Q.B."/>
            <person name="Li W."/>
            <person name="Chen H.Y."/>
            <person name="Chen S.E."/>
            <person name="Zhou L.G."/>
            <person name="Ni X.B."/>
            <person name="Tian J.H."/>
            <person name="Sheng Y."/>
            <person name="Liu T."/>
            <person name="Pan Y.S."/>
            <person name="Xia L.Y."/>
            <person name="Li J."/>
            <person name="Zhao F."/>
            <person name="Cao W.C."/>
        </authorList>
    </citation>
    <scope>NUCLEOTIDE SEQUENCE [LARGE SCALE GENOMIC DNA]</scope>
    <source>
        <strain evidence="1">Iper-2018</strain>
    </source>
</reference>
<comment type="caution">
    <text evidence="1">The sequence shown here is derived from an EMBL/GenBank/DDBJ whole genome shotgun (WGS) entry which is preliminary data.</text>
</comment>
<proteinExistence type="predicted"/>
<dbReference type="EMBL" id="JABSTQ010010062">
    <property type="protein sequence ID" value="KAG0423714.1"/>
    <property type="molecule type" value="Genomic_DNA"/>
</dbReference>
<accession>A0AC60PTG6</accession>
<dbReference type="Proteomes" id="UP000805193">
    <property type="component" value="Unassembled WGS sequence"/>
</dbReference>
<evidence type="ECO:0000313" key="2">
    <source>
        <dbReference type="Proteomes" id="UP000805193"/>
    </source>
</evidence>
<evidence type="ECO:0000313" key="1">
    <source>
        <dbReference type="EMBL" id="KAG0423714.1"/>
    </source>
</evidence>